<dbReference type="InterPro" id="IPR019800">
    <property type="entry name" value="Glyco_hydro_3_AS"/>
</dbReference>
<evidence type="ECO:0000256" key="2">
    <source>
        <dbReference type="ARBA" id="ARBA00004613"/>
    </source>
</evidence>
<dbReference type="GeneID" id="54287688"/>
<dbReference type="RefSeq" id="XP_033387130.1">
    <property type="nucleotide sequence ID" value="XM_033530291.1"/>
</dbReference>
<dbReference type="EC" id="3.2.1.21" evidence="5 14"/>
<evidence type="ECO:0000259" key="16">
    <source>
        <dbReference type="SMART" id="SM01217"/>
    </source>
</evidence>
<dbReference type="GO" id="GO:0005576">
    <property type="term" value="C:extracellular region"/>
    <property type="evidence" value="ECO:0007669"/>
    <property type="project" value="UniProtKB-SubCell"/>
</dbReference>
<dbReference type="InterPro" id="IPR036962">
    <property type="entry name" value="Glyco_hydro_3_N_sf"/>
</dbReference>
<dbReference type="SMART" id="SM01217">
    <property type="entry name" value="Fn3_like"/>
    <property type="match status" value="1"/>
</dbReference>
<evidence type="ECO:0000256" key="1">
    <source>
        <dbReference type="ARBA" id="ARBA00000448"/>
    </source>
</evidence>
<reference evidence="17" key="1">
    <citation type="journal article" date="2020" name="Stud. Mycol.">
        <title>101 Dothideomycetes genomes: a test case for predicting lifestyles and emergence of pathogens.</title>
        <authorList>
            <person name="Haridas S."/>
            <person name="Albert R."/>
            <person name="Binder M."/>
            <person name="Bloem J."/>
            <person name="Labutti K."/>
            <person name="Salamov A."/>
            <person name="Andreopoulos B."/>
            <person name="Baker S."/>
            <person name="Barry K."/>
            <person name="Bills G."/>
            <person name="Bluhm B."/>
            <person name="Cannon C."/>
            <person name="Castanera R."/>
            <person name="Culley D."/>
            <person name="Daum C."/>
            <person name="Ezra D."/>
            <person name="Gonzalez J."/>
            <person name="Henrissat B."/>
            <person name="Kuo A."/>
            <person name="Liang C."/>
            <person name="Lipzen A."/>
            <person name="Lutzoni F."/>
            <person name="Magnuson J."/>
            <person name="Mondo S."/>
            <person name="Nolan M."/>
            <person name="Ohm R."/>
            <person name="Pangilinan J."/>
            <person name="Park H.-J."/>
            <person name="Ramirez L."/>
            <person name="Alfaro M."/>
            <person name="Sun H."/>
            <person name="Tritt A."/>
            <person name="Yoshinaga Y."/>
            <person name="Zwiers L.-H."/>
            <person name="Turgeon B."/>
            <person name="Goodwin S."/>
            <person name="Spatafora J."/>
            <person name="Crous P."/>
            <person name="Grigoriev I."/>
        </authorList>
    </citation>
    <scope>NUCLEOTIDE SEQUENCE</scope>
    <source>
        <strain evidence="17">CBS 175.79</strain>
    </source>
</reference>
<evidence type="ECO:0000256" key="10">
    <source>
        <dbReference type="ARBA" id="ARBA00023180"/>
    </source>
</evidence>
<dbReference type="PANTHER" id="PTHR42715:SF5">
    <property type="entry name" value="BETA-GLUCOSIDASE M-RELATED"/>
    <property type="match status" value="1"/>
</dbReference>
<dbReference type="Pfam" id="PF01915">
    <property type="entry name" value="Glyco_hydro_3_C"/>
    <property type="match status" value="1"/>
</dbReference>
<comment type="pathway">
    <text evidence="3 14">Glycan metabolism; cellulose degradation.</text>
</comment>
<dbReference type="PROSITE" id="PS00775">
    <property type="entry name" value="GLYCOSYL_HYDROL_F3"/>
    <property type="match status" value="1"/>
</dbReference>
<comment type="subcellular location">
    <subcellularLocation>
        <location evidence="2">Secreted</location>
    </subcellularLocation>
</comment>
<dbReference type="InterPro" id="IPR001764">
    <property type="entry name" value="Glyco_hydro_3_N"/>
</dbReference>
<evidence type="ECO:0000256" key="14">
    <source>
        <dbReference type="RuleBase" id="RU361161"/>
    </source>
</evidence>
<dbReference type="PANTHER" id="PTHR42715">
    <property type="entry name" value="BETA-GLUCOSIDASE"/>
    <property type="match status" value="1"/>
</dbReference>
<dbReference type="InterPro" id="IPR002772">
    <property type="entry name" value="Glyco_hydro_3_C"/>
</dbReference>
<evidence type="ECO:0000256" key="15">
    <source>
        <dbReference type="SAM" id="SignalP"/>
    </source>
</evidence>
<dbReference type="Gene3D" id="3.40.50.1700">
    <property type="entry name" value="Glycoside hydrolase family 3 C-terminal domain"/>
    <property type="match status" value="1"/>
</dbReference>
<dbReference type="InterPro" id="IPR017853">
    <property type="entry name" value="GH"/>
</dbReference>
<dbReference type="FunFam" id="3.20.20.300:FF:000002">
    <property type="entry name" value="Probable beta-glucosidase"/>
    <property type="match status" value="1"/>
</dbReference>
<evidence type="ECO:0000256" key="4">
    <source>
        <dbReference type="ARBA" id="ARBA00005336"/>
    </source>
</evidence>
<comment type="catalytic activity">
    <reaction evidence="1 14">
        <text>Hydrolysis of terminal, non-reducing beta-D-glucosyl residues with release of beta-D-glucose.</text>
        <dbReference type="EC" id="3.2.1.21"/>
    </reaction>
</comment>
<keyword evidence="7 15" id="KW-0732">Signal</keyword>
<keyword evidence="10" id="KW-0325">Glycoprotein</keyword>
<dbReference type="Pfam" id="PF14310">
    <property type="entry name" value="Fn3-like"/>
    <property type="match status" value="1"/>
</dbReference>
<dbReference type="AlphaFoldDB" id="A0A6A5Y1J7"/>
<evidence type="ECO:0000313" key="18">
    <source>
        <dbReference type="Proteomes" id="UP000799778"/>
    </source>
</evidence>
<dbReference type="PRINTS" id="PR00133">
    <property type="entry name" value="GLHYDRLASE3"/>
</dbReference>
<keyword evidence="6" id="KW-0964">Secreted</keyword>
<evidence type="ECO:0000256" key="8">
    <source>
        <dbReference type="ARBA" id="ARBA00022801"/>
    </source>
</evidence>
<keyword evidence="13 14" id="KW-0624">Polysaccharide degradation</keyword>
<protein>
    <recommendedName>
        <fullName evidence="5 14">beta-glucosidase</fullName>
        <ecNumber evidence="5 14">3.2.1.21</ecNumber>
    </recommendedName>
</protein>
<evidence type="ECO:0000256" key="7">
    <source>
        <dbReference type="ARBA" id="ARBA00022729"/>
    </source>
</evidence>
<dbReference type="InterPro" id="IPR036881">
    <property type="entry name" value="Glyco_hydro_3_C_sf"/>
</dbReference>
<dbReference type="Proteomes" id="UP000799778">
    <property type="component" value="Unassembled WGS sequence"/>
</dbReference>
<comment type="similarity">
    <text evidence="4 14">Belongs to the glycosyl hydrolase 3 family.</text>
</comment>
<dbReference type="FunFam" id="2.60.40.10:FF:000757">
    <property type="entry name" value="Beta-glucosidase G"/>
    <property type="match status" value="1"/>
</dbReference>
<keyword evidence="18" id="KW-1185">Reference proteome</keyword>
<keyword evidence="9" id="KW-0136">Cellulose degradation</keyword>
<dbReference type="OrthoDB" id="416222at2759"/>
<organism evidence="17 18">
    <name type="scientific">Aaosphaeria arxii CBS 175.79</name>
    <dbReference type="NCBI Taxonomy" id="1450172"/>
    <lineage>
        <taxon>Eukaryota</taxon>
        <taxon>Fungi</taxon>
        <taxon>Dikarya</taxon>
        <taxon>Ascomycota</taxon>
        <taxon>Pezizomycotina</taxon>
        <taxon>Dothideomycetes</taxon>
        <taxon>Pleosporomycetidae</taxon>
        <taxon>Pleosporales</taxon>
        <taxon>Pleosporales incertae sedis</taxon>
        <taxon>Aaosphaeria</taxon>
    </lineage>
</organism>
<evidence type="ECO:0000256" key="11">
    <source>
        <dbReference type="ARBA" id="ARBA00023277"/>
    </source>
</evidence>
<evidence type="ECO:0000256" key="13">
    <source>
        <dbReference type="ARBA" id="ARBA00023326"/>
    </source>
</evidence>
<evidence type="ECO:0000256" key="5">
    <source>
        <dbReference type="ARBA" id="ARBA00012744"/>
    </source>
</evidence>
<dbReference type="UniPathway" id="UPA00696"/>
<dbReference type="SUPFAM" id="SSF51445">
    <property type="entry name" value="(Trans)glycosidases"/>
    <property type="match status" value="1"/>
</dbReference>
<dbReference type="EMBL" id="ML978067">
    <property type="protein sequence ID" value="KAF2018791.1"/>
    <property type="molecule type" value="Genomic_DNA"/>
</dbReference>
<dbReference type="Gene3D" id="3.20.20.300">
    <property type="entry name" value="Glycoside hydrolase, family 3, N-terminal domain"/>
    <property type="match status" value="1"/>
</dbReference>
<keyword evidence="8 14" id="KW-0378">Hydrolase</keyword>
<keyword evidence="12 14" id="KW-0326">Glycosidase</keyword>
<feature type="signal peptide" evidence="15">
    <location>
        <begin position="1"/>
        <end position="23"/>
    </location>
</feature>
<feature type="domain" description="Fibronectin type III-like" evidence="16">
    <location>
        <begin position="718"/>
        <end position="786"/>
    </location>
</feature>
<evidence type="ECO:0000256" key="12">
    <source>
        <dbReference type="ARBA" id="ARBA00023295"/>
    </source>
</evidence>
<name>A0A6A5Y1J7_9PLEO</name>
<sequence length="797" mass="87839">MMGPQSLGLYLVLVPGIWYWVVAQSIPDDQYFYGQSPPVYSSPPAAGPERWAEAFSRAKELVGQMTLEEKVNLTTGVQHETGCSGMIHSVTRLGFPGLCLHDAGHGVTRTDFVNSWSSNIHVGASWNKDLARQRAERLGGEFQRKGINVMLGPSIGPLGRIVTGGRNWEGFSIDPYLSGELVSQTVLGIQSNGVTTCVKHFIGNEQEMYRNPSEQQASLSSNIDDVTMHELYLWPFYNAIRAGAGSVMCSYQRLNNSYACQNSKALNGLLKDELGFQGFVVTDWGALHAGHDAAAAGLDMAMPYSIKYWGPNLVDSVRNGSLPERRLDDMAVRILSTWYRMKQNQQISEPGHGLALNLTLPHKIVDARDPDDQPVILQSSVEGHVLVKNVNKTLPLRKPKLLSILGYSATAPMVNMVDDTGLSTWGFGLQVVSGEQIVQAILEINKDSTQQRNSVPAIAKNGTLLSGSGSGTTSQTNYLAPFDALKLRAEKDQTQLFWDFSSPDPRIVGNSDACLVFGNAFATESFDRPGLKDNYTDTLILNVAKKCSSTIVILHNAGTRLADPWIEHPNVTAVIYAHLPGQEPGRAIVSLLYGDINFSGKLPYTIAKQDTDYGNLLWPETTVQQGFFEKFPQSNFTEGVYVDYRHFDRSNINPRFEFGFGLSYTLFNYSDLAIQKMGNTTPELPSGSIGEGGQIDLWETIARASAVVSNIGDVDGAEVAQLYIGIPGDDVPVKQLRGFEKPFLKAGEKSRVWFDLLRRDLSVWDAETQRWRLRSGSYQVWIGASSRRLPLHGTLEI</sequence>
<accession>A0A6A5Y1J7</accession>
<dbReference type="SUPFAM" id="SSF52279">
    <property type="entry name" value="Beta-D-glucan exohydrolase, C-terminal domain"/>
    <property type="match status" value="1"/>
</dbReference>
<evidence type="ECO:0000256" key="9">
    <source>
        <dbReference type="ARBA" id="ARBA00023001"/>
    </source>
</evidence>
<feature type="chain" id="PRO_5025474656" description="beta-glucosidase" evidence="15">
    <location>
        <begin position="24"/>
        <end position="797"/>
    </location>
</feature>
<evidence type="ECO:0000256" key="6">
    <source>
        <dbReference type="ARBA" id="ARBA00022525"/>
    </source>
</evidence>
<dbReference type="GO" id="GO:0030245">
    <property type="term" value="P:cellulose catabolic process"/>
    <property type="evidence" value="ECO:0007669"/>
    <property type="project" value="UniProtKB-UniPathway"/>
</dbReference>
<gene>
    <name evidence="17" type="ORF">BU24DRAFT_439234</name>
</gene>
<dbReference type="InterPro" id="IPR026891">
    <property type="entry name" value="Fn3-like"/>
</dbReference>
<dbReference type="InterPro" id="IPR050288">
    <property type="entry name" value="Cellulose_deg_GH3"/>
</dbReference>
<keyword evidence="11 14" id="KW-0119">Carbohydrate metabolism</keyword>
<dbReference type="InterPro" id="IPR013783">
    <property type="entry name" value="Ig-like_fold"/>
</dbReference>
<proteinExistence type="inferred from homology"/>
<dbReference type="GO" id="GO:0008422">
    <property type="term" value="F:beta-glucosidase activity"/>
    <property type="evidence" value="ECO:0007669"/>
    <property type="project" value="UniProtKB-EC"/>
</dbReference>
<evidence type="ECO:0000313" key="17">
    <source>
        <dbReference type="EMBL" id="KAF2018791.1"/>
    </source>
</evidence>
<evidence type="ECO:0000256" key="3">
    <source>
        <dbReference type="ARBA" id="ARBA00004987"/>
    </source>
</evidence>
<dbReference type="Pfam" id="PF00933">
    <property type="entry name" value="Glyco_hydro_3"/>
    <property type="match status" value="1"/>
</dbReference>
<dbReference type="Gene3D" id="2.60.40.10">
    <property type="entry name" value="Immunoglobulins"/>
    <property type="match status" value="1"/>
</dbReference>